<feature type="domain" description="Peptidase S8/S53" evidence="7">
    <location>
        <begin position="230"/>
        <end position="490"/>
    </location>
</feature>
<dbReference type="PANTHER" id="PTHR43806">
    <property type="entry name" value="PEPTIDASE S8"/>
    <property type="match status" value="1"/>
</dbReference>
<dbReference type="Gene3D" id="3.40.50.200">
    <property type="entry name" value="Peptidase S8/S53 domain"/>
    <property type="match status" value="1"/>
</dbReference>
<dbReference type="Gene3D" id="2.60.40.10">
    <property type="entry name" value="Immunoglobulins"/>
    <property type="match status" value="1"/>
</dbReference>
<dbReference type="InterPro" id="IPR034202">
    <property type="entry name" value="Subtilisin_Carlsberg-like"/>
</dbReference>
<dbReference type="InterPro" id="IPR050131">
    <property type="entry name" value="Peptidase_S8_subtilisin-like"/>
</dbReference>
<evidence type="ECO:0000256" key="1">
    <source>
        <dbReference type="ARBA" id="ARBA00011073"/>
    </source>
</evidence>
<accession>A0A7J3JNT3</accession>
<keyword evidence="4 6" id="KW-0378">Hydrolase</keyword>
<dbReference type="PANTHER" id="PTHR43806:SF11">
    <property type="entry name" value="CEREVISIN-RELATED"/>
    <property type="match status" value="1"/>
</dbReference>
<dbReference type="PROSITE" id="PS00137">
    <property type="entry name" value="SUBTILASE_HIS"/>
    <property type="match status" value="1"/>
</dbReference>
<dbReference type="Gene3D" id="3.30.70.80">
    <property type="entry name" value="Peptidase S8 propeptide/proteinase inhibitor I9"/>
    <property type="match status" value="1"/>
</dbReference>
<dbReference type="GO" id="GO:0004252">
    <property type="term" value="F:serine-type endopeptidase activity"/>
    <property type="evidence" value="ECO:0007669"/>
    <property type="project" value="InterPro"/>
</dbReference>
<dbReference type="InterPro" id="IPR022398">
    <property type="entry name" value="Peptidase_S8_His-AS"/>
</dbReference>
<dbReference type="InterPro" id="IPR015500">
    <property type="entry name" value="Peptidase_S8_subtilisin-rel"/>
</dbReference>
<evidence type="ECO:0000256" key="2">
    <source>
        <dbReference type="ARBA" id="ARBA00022670"/>
    </source>
</evidence>
<keyword evidence="5 6" id="KW-0720">Serine protease</keyword>
<dbReference type="InterPro" id="IPR037045">
    <property type="entry name" value="S8pro/Inhibitor_I9_sf"/>
</dbReference>
<dbReference type="PRINTS" id="PR00723">
    <property type="entry name" value="SUBTILISIN"/>
</dbReference>
<keyword evidence="3" id="KW-0479">Metal-binding</keyword>
<dbReference type="CDD" id="cd07477">
    <property type="entry name" value="Peptidases_S8_Subtilisin_subset"/>
    <property type="match status" value="1"/>
</dbReference>
<dbReference type="PROSITE" id="PS00136">
    <property type="entry name" value="SUBTILASE_ASP"/>
    <property type="match status" value="1"/>
</dbReference>
<dbReference type="PROSITE" id="PS00138">
    <property type="entry name" value="SUBTILASE_SER"/>
    <property type="match status" value="1"/>
</dbReference>
<dbReference type="GO" id="GO:0006508">
    <property type="term" value="P:proteolysis"/>
    <property type="evidence" value="ECO:0007669"/>
    <property type="project" value="UniProtKB-KW"/>
</dbReference>
<dbReference type="EMBL" id="DTBZ01000051">
    <property type="protein sequence ID" value="HGQ17746.1"/>
    <property type="molecule type" value="Genomic_DNA"/>
</dbReference>
<dbReference type="GO" id="GO:0046872">
    <property type="term" value="F:metal ion binding"/>
    <property type="evidence" value="ECO:0007669"/>
    <property type="project" value="UniProtKB-KW"/>
</dbReference>
<protein>
    <recommendedName>
        <fullName evidence="7">Peptidase S8/S53 domain-containing protein</fullName>
    </recommendedName>
</protein>
<keyword evidence="2 6" id="KW-0645">Protease</keyword>
<evidence type="ECO:0000256" key="5">
    <source>
        <dbReference type="ARBA" id="ARBA00022825"/>
    </source>
</evidence>
<dbReference type="InterPro" id="IPR023827">
    <property type="entry name" value="Peptidase_S8_Asp-AS"/>
</dbReference>
<gene>
    <name evidence="8" type="ORF">ENU30_02025</name>
</gene>
<evidence type="ECO:0000313" key="8">
    <source>
        <dbReference type="EMBL" id="HGQ17746.1"/>
    </source>
</evidence>
<dbReference type="InterPro" id="IPR000209">
    <property type="entry name" value="Peptidase_S8/S53_dom"/>
</dbReference>
<reference evidence="8" key="1">
    <citation type="journal article" date="2020" name="mSystems">
        <title>Genome- and Community-Level Interaction Insights into Carbon Utilization and Element Cycling Functions of Hydrothermarchaeota in Hydrothermal Sediment.</title>
        <authorList>
            <person name="Zhou Z."/>
            <person name="Liu Y."/>
            <person name="Xu W."/>
            <person name="Pan J."/>
            <person name="Luo Z.H."/>
            <person name="Li M."/>
        </authorList>
    </citation>
    <scope>NUCLEOTIDE SEQUENCE [LARGE SCALE GENOMIC DNA]</scope>
    <source>
        <strain evidence="8">SpSt-657</strain>
    </source>
</reference>
<dbReference type="AlphaFoldDB" id="A0A7J3JNT3"/>
<dbReference type="InterPro" id="IPR023828">
    <property type="entry name" value="Peptidase_S8_Ser-AS"/>
</dbReference>
<evidence type="ECO:0000256" key="6">
    <source>
        <dbReference type="RuleBase" id="RU003355"/>
    </source>
</evidence>
<comment type="caution">
    <text evidence="8">The sequence shown here is derived from an EMBL/GenBank/DDBJ whole genome shotgun (WGS) entry which is preliminary data.</text>
</comment>
<evidence type="ECO:0000256" key="4">
    <source>
        <dbReference type="ARBA" id="ARBA00022801"/>
    </source>
</evidence>
<dbReference type="InterPro" id="IPR036852">
    <property type="entry name" value="Peptidase_S8/S53_dom_sf"/>
</dbReference>
<comment type="similarity">
    <text evidence="1 6">Belongs to the peptidase S8 family.</text>
</comment>
<dbReference type="PROSITE" id="PS51892">
    <property type="entry name" value="SUBTILASE"/>
    <property type="match status" value="1"/>
</dbReference>
<dbReference type="Pfam" id="PF00082">
    <property type="entry name" value="Peptidase_S8"/>
    <property type="match status" value="1"/>
</dbReference>
<dbReference type="SUPFAM" id="SSF52743">
    <property type="entry name" value="Subtilisin-like"/>
    <property type="match status" value="1"/>
</dbReference>
<evidence type="ECO:0000259" key="7">
    <source>
        <dbReference type="Pfam" id="PF00082"/>
    </source>
</evidence>
<organism evidence="8">
    <name type="scientific">Ignisphaera aggregans</name>
    <dbReference type="NCBI Taxonomy" id="334771"/>
    <lineage>
        <taxon>Archaea</taxon>
        <taxon>Thermoproteota</taxon>
        <taxon>Thermoprotei</taxon>
        <taxon>Desulfurococcales</taxon>
        <taxon>Desulfurococcaceae</taxon>
        <taxon>Ignisphaera</taxon>
    </lineage>
</organism>
<dbReference type="InterPro" id="IPR013783">
    <property type="entry name" value="Ig-like_fold"/>
</dbReference>
<proteinExistence type="inferred from homology"/>
<name>A0A7J3JNT3_9CREN</name>
<sequence length="506" mass="52787">MQQKVRVIVGVNSREIALHRGKLAEIGAIVGEIPELGAVVLEIPISAVIRIRGLPFVKYVEEDYVIEMIGKTSAPPGKSRPKISLVSYTSSVTVEPGGIGEVSFTLRNSGTADATIIVELRNENSIAIAGKNLVVPAGASVTDNLTFTAPTTPGTYTWSLVVVDAIDRTTVYASGTVTVNVSSSSTQPSSSPDPTYTDTVGWNVKMINATQVWSTSASHGDAAYGYHTVVQVAIVDTGIDYTHRDLSGAVVWCVVSLNATRVFYRGFDLANCADPHGHGTHVAGIVAARLNNWGIAGVAPKSVLYAIRVLDASGKGYASDIARGIVESVKGPDGLVGTEDDADVISMSLGGASSTVLYDAVRYAYSNGAVLVAAAGNSGGSSPVCPACYPEVIAVGAIDRYYAVPSWSNRNPDVVAPGSGVLSTYPGNRHVIASGTSMACPHVSAAVALVQAVRLATGRQKLAPAQMIELIRTTAIDLGTAGYDALYGYGLIDAYRAVSESMTRFN</sequence>
<evidence type="ECO:0000256" key="3">
    <source>
        <dbReference type="ARBA" id="ARBA00022723"/>
    </source>
</evidence>